<dbReference type="PROSITE" id="PS00216">
    <property type="entry name" value="SUGAR_TRANSPORT_1"/>
    <property type="match status" value="1"/>
</dbReference>
<keyword evidence="3 10" id="KW-1133">Transmembrane helix</keyword>
<dbReference type="OrthoDB" id="3365399at2759"/>
<dbReference type="InterPro" id="IPR020846">
    <property type="entry name" value="MFS_dom"/>
</dbReference>
<sequence length="629" mass="68891">MSSSEGSVEKEKEHEADRPRHANRHSVMSYEDPMSPVSNSSDTDSISTTSDHSEHSYHSRYSHDYYGNELRPHLSRVSSTGAVGGVIPTQLSRSRTNKSTVTNNTIDPAFEVDFEIGDKGNPQDWPTWYKGIIIGVMSYATTSVVLYSTSYTSAIPGMQTEWGISDNTGILGVTTYMLGMACGAVVLAPLSEMYGRRPIYIVALGFFVIFVIGCAVANNIETILVLRFFGAFCAAAMVSNAPGTVNDIADEEHRALAFSIWSVGPMNGPVIGPVVGGFVFQYLGWRWTNWIVVIVAGGAWAAVAAIQETYTPAILRKRAAKKRKETGDDRYWSRYDDKQAFWPLLKVNLSRPFVLTVTESILIFWDVYIALVYGILYLCFVAYPIVFQQIRGWNAGIGGLAFVGIGIGSMIVICAEPLIRRMINAHKPDPETGKPPPEAGVSVVCIAAVLLPIGEIWFAWTGTPDHHWIVPILAGIPFGMGNCGIFIYGSNYLVHSYGIYAASALAGNTVLRSILGGTLPLAGPAMYRALGPHWAGTTLGLLEAFCIPIPFIFYRYGHRIRLKSKLIRSMEEDRQKMEGKRRRADEKAAKRAEAEAEAGAGMETGAAVAEVEEIRITGKDLEKGMVETR</sequence>
<protein>
    <recommendedName>
        <fullName evidence="7">Cercosporin MFS transporter CTB4</fullName>
    </recommendedName>
    <alternativeName>
        <fullName evidence="8">Cercosporin toxin biosynthesis cluster protein 4</fullName>
    </alternativeName>
</protein>
<evidence type="ECO:0000256" key="3">
    <source>
        <dbReference type="ARBA" id="ARBA00022989"/>
    </source>
</evidence>
<dbReference type="SUPFAM" id="SSF103473">
    <property type="entry name" value="MFS general substrate transporter"/>
    <property type="match status" value="1"/>
</dbReference>
<feature type="transmembrane region" description="Helical" evidence="10">
    <location>
        <begin position="128"/>
        <end position="148"/>
    </location>
</feature>
<evidence type="ECO:0000256" key="4">
    <source>
        <dbReference type="ARBA" id="ARBA00023136"/>
    </source>
</evidence>
<dbReference type="EMBL" id="NAJO01000062">
    <property type="protein sequence ID" value="OQN96718.1"/>
    <property type="molecule type" value="Genomic_DNA"/>
</dbReference>
<dbReference type="GO" id="GO:0022857">
    <property type="term" value="F:transmembrane transporter activity"/>
    <property type="evidence" value="ECO:0007669"/>
    <property type="project" value="InterPro"/>
</dbReference>
<evidence type="ECO:0000256" key="7">
    <source>
        <dbReference type="ARBA" id="ARBA00069139"/>
    </source>
</evidence>
<dbReference type="PANTHER" id="PTHR23502">
    <property type="entry name" value="MAJOR FACILITATOR SUPERFAMILY"/>
    <property type="match status" value="1"/>
</dbReference>
<keyword evidence="13" id="KW-1185">Reference proteome</keyword>
<dbReference type="GO" id="GO:0042908">
    <property type="term" value="P:xenobiotic transport"/>
    <property type="evidence" value="ECO:0007669"/>
    <property type="project" value="UniProtKB-ARBA"/>
</dbReference>
<dbReference type="FunFam" id="1.20.1250.20:FF:000011">
    <property type="entry name" value="MFS multidrug transporter, putative"/>
    <property type="match status" value="1"/>
</dbReference>
<dbReference type="CDD" id="cd17323">
    <property type="entry name" value="MFS_Tpo1_MDR_like"/>
    <property type="match status" value="1"/>
</dbReference>
<dbReference type="PROSITE" id="PS50850">
    <property type="entry name" value="MFS"/>
    <property type="match status" value="1"/>
</dbReference>
<dbReference type="AlphaFoldDB" id="A0A1V8SBY6"/>
<name>A0A1V8SBY6_9PEZI</name>
<feature type="transmembrane region" description="Helical" evidence="10">
    <location>
        <begin position="466"/>
        <end position="488"/>
    </location>
</feature>
<feature type="transmembrane region" description="Helical" evidence="10">
    <location>
        <begin position="290"/>
        <end position="315"/>
    </location>
</feature>
<evidence type="ECO:0000256" key="2">
    <source>
        <dbReference type="ARBA" id="ARBA00022692"/>
    </source>
</evidence>
<evidence type="ECO:0000256" key="6">
    <source>
        <dbReference type="ARBA" id="ARBA00053977"/>
    </source>
</evidence>
<keyword evidence="2 10" id="KW-0812">Transmembrane</keyword>
<gene>
    <name evidence="12" type="ORF">B0A48_17142</name>
</gene>
<feature type="transmembrane region" description="Helical" evidence="10">
    <location>
        <begin position="534"/>
        <end position="556"/>
    </location>
</feature>
<feature type="transmembrane region" description="Helical" evidence="10">
    <location>
        <begin position="361"/>
        <end position="385"/>
    </location>
</feature>
<dbReference type="PANTHER" id="PTHR23502:SF12">
    <property type="entry name" value="MULTIDRUG TRANSPORTER, PUTATIVE (AFU_ORTHOLOGUE AFUA_1G06440)-RELATED"/>
    <property type="match status" value="1"/>
</dbReference>
<feature type="compositionally biased region" description="Basic and acidic residues" evidence="9">
    <location>
        <begin position="573"/>
        <end position="594"/>
    </location>
</feature>
<feature type="transmembrane region" description="Helical" evidence="10">
    <location>
        <begin position="397"/>
        <end position="419"/>
    </location>
</feature>
<feature type="transmembrane region" description="Helical" evidence="10">
    <location>
        <begin position="500"/>
        <end position="522"/>
    </location>
</feature>
<comment type="function">
    <text evidence="6">MFS transporter; part of the gene cluster that mediates the biosynthesis of cercosporin, a light-activated, non-host-selective toxin. The perylenequinone chromophore of cercosporin absorbs light energy to attain an electronically-activated triplet state and produces active oxygen species such as the hydroxyl radical, superoxide, hydrogen peroxide or singlet oxygen upon reaction with oxygen molecules. These reactive oxygen species cause damage to various cellular components including lipids, proteins and nucleic acids. Responsible for secretion and accumulation of cercosporin, but does not play any roles in self-protection against the toxicity of cercosporin.</text>
</comment>
<feature type="transmembrane region" description="Helical" evidence="10">
    <location>
        <begin position="224"/>
        <end position="243"/>
    </location>
</feature>
<evidence type="ECO:0000256" key="8">
    <source>
        <dbReference type="ARBA" id="ARBA00077167"/>
    </source>
</evidence>
<dbReference type="Gene3D" id="1.20.1250.20">
    <property type="entry name" value="MFS general substrate transporter like domains"/>
    <property type="match status" value="1"/>
</dbReference>
<reference evidence="13" key="1">
    <citation type="submission" date="2017-03" db="EMBL/GenBank/DDBJ databases">
        <title>Genomes of endolithic fungi from Antarctica.</title>
        <authorList>
            <person name="Coleine C."/>
            <person name="Masonjones S."/>
            <person name="Stajich J.E."/>
        </authorList>
    </citation>
    <scope>NUCLEOTIDE SEQUENCE [LARGE SCALE GENOMIC DNA]</scope>
    <source>
        <strain evidence="13">CCFEE 5527</strain>
    </source>
</reference>
<dbReference type="Proteomes" id="UP000192596">
    <property type="component" value="Unassembled WGS sequence"/>
</dbReference>
<dbReference type="Pfam" id="PF07690">
    <property type="entry name" value="MFS_1"/>
    <property type="match status" value="1"/>
</dbReference>
<feature type="transmembrane region" description="Helical" evidence="10">
    <location>
        <begin position="439"/>
        <end position="460"/>
    </location>
</feature>
<comment type="subcellular location">
    <subcellularLocation>
        <location evidence="1">Membrane</location>
        <topology evidence="1">Multi-pass membrane protein</topology>
    </subcellularLocation>
</comment>
<dbReference type="InterPro" id="IPR005829">
    <property type="entry name" value="Sugar_transporter_CS"/>
</dbReference>
<dbReference type="InterPro" id="IPR036259">
    <property type="entry name" value="MFS_trans_sf"/>
</dbReference>
<feature type="domain" description="Major facilitator superfamily (MFS) profile" evidence="11">
    <location>
        <begin position="127"/>
        <end position="629"/>
    </location>
</feature>
<evidence type="ECO:0000313" key="12">
    <source>
        <dbReference type="EMBL" id="OQN96718.1"/>
    </source>
</evidence>
<comment type="similarity">
    <text evidence="5">Belongs to the major facilitator superfamily. CAR1 family.</text>
</comment>
<feature type="compositionally biased region" description="Basic and acidic residues" evidence="9">
    <location>
        <begin position="7"/>
        <end position="20"/>
    </location>
</feature>
<feature type="transmembrane region" description="Helical" evidence="10">
    <location>
        <begin position="255"/>
        <end position="284"/>
    </location>
</feature>
<feature type="region of interest" description="Disordered" evidence="9">
    <location>
        <begin position="573"/>
        <end position="604"/>
    </location>
</feature>
<comment type="caution">
    <text evidence="12">The sequence shown here is derived from an EMBL/GenBank/DDBJ whole genome shotgun (WGS) entry which is preliminary data.</text>
</comment>
<dbReference type="GO" id="GO:0005886">
    <property type="term" value="C:plasma membrane"/>
    <property type="evidence" value="ECO:0007669"/>
    <property type="project" value="TreeGrafter"/>
</dbReference>
<feature type="transmembrane region" description="Helical" evidence="10">
    <location>
        <begin position="168"/>
        <end position="187"/>
    </location>
</feature>
<dbReference type="InterPro" id="IPR011701">
    <property type="entry name" value="MFS"/>
</dbReference>
<feature type="transmembrane region" description="Helical" evidence="10">
    <location>
        <begin position="199"/>
        <end position="218"/>
    </location>
</feature>
<dbReference type="STRING" id="1507870.A0A1V8SBY6"/>
<evidence type="ECO:0000313" key="13">
    <source>
        <dbReference type="Proteomes" id="UP000192596"/>
    </source>
</evidence>
<keyword evidence="4 10" id="KW-0472">Membrane</keyword>
<accession>A0A1V8SBY6</accession>
<feature type="compositionally biased region" description="Low complexity" evidence="9">
    <location>
        <begin position="38"/>
        <end position="50"/>
    </location>
</feature>
<evidence type="ECO:0000259" key="11">
    <source>
        <dbReference type="PROSITE" id="PS50850"/>
    </source>
</evidence>
<dbReference type="InParanoid" id="A0A1V8SBY6"/>
<feature type="region of interest" description="Disordered" evidence="9">
    <location>
        <begin position="1"/>
        <end position="59"/>
    </location>
</feature>
<evidence type="ECO:0000256" key="5">
    <source>
        <dbReference type="ARBA" id="ARBA00038347"/>
    </source>
</evidence>
<evidence type="ECO:0000256" key="9">
    <source>
        <dbReference type="SAM" id="MobiDB-lite"/>
    </source>
</evidence>
<dbReference type="GO" id="GO:0140115">
    <property type="term" value="P:export across plasma membrane"/>
    <property type="evidence" value="ECO:0007669"/>
    <property type="project" value="UniProtKB-ARBA"/>
</dbReference>
<organism evidence="12 13">
    <name type="scientific">Cryoendolithus antarcticus</name>
    <dbReference type="NCBI Taxonomy" id="1507870"/>
    <lineage>
        <taxon>Eukaryota</taxon>
        <taxon>Fungi</taxon>
        <taxon>Dikarya</taxon>
        <taxon>Ascomycota</taxon>
        <taxon>Pezizomycotina</taxon>
        <taxon>Dothideomycetes</taxon>
        <taxon>Dothideomycetidae</taxon>
        <taxon>Cladosporiales</taxon>
        <taxon>Cladosporiaceae</taxon>
        <taxon>Cryoendolithus</taxon>
    </lineage>
</organism>
<proteinExistence type="inferred from homology"/>
<evidence type="ECO:0000256" key="1">
    <source>
        <dbReference type="ARBA" id="ARBA00004141"/>
    </source>
</evidence>
<evidence type="ECO:0000256" key="10">
    <source>
        <dbReference type="SAM" id="Phobius"/>
    </source>
</evidence>